<keyword evidence="3" id="KW-0540">Nuclease</keyword>
<evidence type="ECO:0000313" key="4">
    <source>
        <dbReference type="Proteomes" id="UP000646523"/>
    </source>
</evidence>
<gene>
    <name evidence="3" type="ORF">GCM10012289_13680</name>
</gene>
<evidence type="ECO:0000259" key="1">
    <source>
        <dbReference type="Pfam" id="PF13391"/>
    </source>
</evidence>
<reference evidence="3" key="1">
    <citation type="journal article" date="2014" name="Int. J. Syst. Evol. Microbiol.">
        <title>Complete genome sequence of Corynebacterium casei LMG S-19264T (=DSM 44701T), isolated from a smear-ripened cheese.</title>
        <authorList>
            <consortium name="US DOE Joint Genome Institute (JGI-PGF)"/>
            <person name="Walter F."/>
            <person name="Albersmeier A."/>
            <person name="Kalinowski J."/>
            <person name="Ruckert C."/>
        </authorList>
    </citation>
    <scope>NUCLEOTIDE SEQUENCE</scope>
    <source>
        <strain evidence="3">CGMCC 4.7368</strain>
    </source>
</reference>
<dbReference type="AlphaFoldDB" id="A0A917YU64"/>
<comment type="caution">
    <text evidence="3">The sequence shown here is derived from an EMBL/GenBank/DDBJ whole genome shotgun (WGS) entry which is preliminary data.</text>
</comment>
<keyword evidence="3" id="KW-0378">Hydrolase</keyword>
<evidence type="ECO:0000259" key="2">
    <source>
        <dbReference type="Pfam" id="PF26340"/>
    </source>
</evidence>
<organism evidence="3 4">
    <name type="scientific">Nonomuraea cavernae</name>
    <dbReference type="NCBI Taxonomy" id="2045107"/>
    <lineage>
        <taxon>Bacteria</taxon>
        <taxon>Bacillati</taxon>
        <taxon>Actinomycetota</taxon>
        <taxon>Actinomycetes</taxon>
        <taxon>Streptosporangiales</taxon>
        <taxon>Streptosporangiaceae</taxon>
        <taxon>Nonomuraea</taxon>
    </lineage>
</organism>
<dbReference type="CDD" id="cd00085">
    <property type="entry name" value="HNHc"/>
    <property type="match status" value="1"/>
</dbReference>
<keyword evidence="3" id="KW-0255">Endonuclease</keyword>
<evidence type="ECO:0000313" key="3">
    <source>
        <dbReference type="EMBL" id="GGO64385.1"/>
    </source>
</evidence>
<dbReference type="InterPro" id="IPR003615">
    <property type="entry name" value="HNH_nuc"/>
</dbReference>
<dbReference type="NCBIfam" id="NF045808">
    <property type="entry name" value="PT-DNA_restrict"/>
    <property type="match status" value="1"/>
</dbReference>
<dbReference type="InterPro" id="IPR011396">
    <property type="entry name" value="PT_DNA_restrict"/>
</dbReference>
<accession>A0A917YU64</accession>
<keyword evidence="4" id="KW-1185">Reference proteome</keyword>
<dbReference type="EMBL" id="BMNH01000002">
    <property type="protein sequence ID" value="GGO64385.1"/>
    <property type="molecule type" value="Genomic_DNA"/>
</dbReference>
<dbReference type="GO" id="GO:0004519">
    <property type="term" value="F:endonuclease activity"/>
    <property type="evidence" value="ECO:0007669"/>
    <property type="project" value="UniProtKB-KW"/>
</dbReference>
<sequence length="296" mass="32868">MIAVVDWVERVCRVRQWRQDGRRAPHKPLLLLYALGHFQREGDAPIRFRDAEEQLQLLLTEFGPPRRSTMAYPFFHLRTDGLWQVTGARIEPSAAALRDGDAAGRLASDLVRALRDDSTLVVRLARAILETNFESSLHPDICQVAGLRLDPAGEVAPLPVPMPARDPEFRERVLIAYEYRCAFCGFDGALGRSPVGLEAAHVRWWSEGGPDETANGLALCSLHHKLLDLGVLGIGADLTVAVSDRFVGRSRMARAIVHDLSGQAVLRPQRGHPPVRADHIAWHAREVFKGRTRPAA</sequence>
<reference evidence="3" key="2">
    <citation type="submission" date="2020-09" db="EMBL/GenBank/DDBJ databases">
        <authorList>
            <person name="Sun Q."/>
            <person name="Zhou Y."/>
        </authorList>
    </citation>
    <scope>NUCLEOTIDE SEQUENCE</scope>
    <source>
        <strain evidence="3">CGMCC 4.7368</strain>
    </source>
</reference>
<dbReference type="InterPro" id="IPR058813">
    <property type="entry name" value="DNA-SBD_ScoMcrA"/>
</dbReference>
<dbReference type="Pfam" id="PF26340">
    <property type="entry name" value="DNA-SBD_ScoMcrA"/>
    <property type="match status" value="1"/>
</dbReference>
<feature type="domain" description="HNH nuclease" evidence="1">
    <location>
        <begin position="181"/>
        <end position="234"/>
    </location>
</feature>
<feature type="domain" description="ScoMcrA-like DNA sulfur-binding" evidence="2">
    <location>
        <begin position="8"/>
        <end position="148"/>
    </location>
</feature>
<proteinExistence type="predicted"/>
<dbReference type="Proteomes" id="UP000646523">
    <property type="component" value="Unassembled WGS sequence"/>
</dbReference>
<dbReference type="Pfam" id="PF13391">
    <property type="entry name" value="HNH_2"/>
    <property type="match status" value="1"/>
</dbReference>
<dbReference type="PIRSF" id="PIRSF030850">
    <property type="entry name" value="UCP030850"/>
    <property type="match status" value="1"/>
</dbReference>
<protein>
    <submittedName>
        <fullName evidence="3">HNH endonuclease</fullName>
    </submittedName>
</protein>
<name>A0A917YU64_9ACTN</name>